<dbReference type="Proteomes" id="UP001231587">
    <property type="component" value="Unassembled WGS sequence"/>
</dbReference>
<dbReference type="Gene3D" id="2.20.110.10">
    <property type="entry name" value="Histone H3 K4-specific methyltransferase SET7/9 N-terminal domain"/>
    <property type="match status" value="2"/>
</dbReference>
<comment type="caution">
    <text evidence="1">The sequence shown here is derived from an EMBL/GenBank/DDBJ whole genome shotgun (WGS) entry which is preliminary data.</text>
</comment>
<gene>
    <name evidence="1" type="ORF">J2Z56_003551</name>
    <name evidence="2" type="ORF">J2Z57_003454</name>
</gene>
<dbReference type="Pfam" id="PF07661">
    <property type="entry name" value="MORN_2"/>
    <property type="match status" value="2"/>
</dbReference>
<dbReference type="InterPro" id="IPR011652">
    <property type="entry name" value="MORN_2"/>
</dbReference>
<accession>A0A9X0YMZ6</accession>
<protein>
    <submittedName>
        <fullName evidence="1">Antitoxin component YwqK of YwqJK toxin-antitoxin module</fullName>
    </submittedName>
</protein>
<evidence type="ECO:0000313" key="1">
    <source>
        <dbReference type="EMBL" id="MBP1841614.1"/>
    </source>
</evidence>
<evidence type="ECO:0000313" key="3">
    <source>
        <dbReference type="Proteomes" id="UP001138672"/>
    </source>
</evidence>
<organism evidence="1 3">
    <name type="scientific">Formosa algae</name>
    <dbReference type="NCBI Taxonomy" id="225843"/>
    <lineage>
        <taxon>Bacteria</taxon>
        <taxon>Pseudomonadati</taxon>
        <taxon>Bacteroidota</taxon>
        <taxon>Flavobacteriia</taxon>
        <taxon>Flavobacteriales</taxon>
        <taxon>Flavobacteriaceae</taxon>
        <taxon>Formosa</taxon>
    </lineage>
</organism>
<evidence type="ECO:0000313" key="2">
    <source>
        <dbReference type="EMBL" id="MDQ0336993.1"/>
    </source>
</evidence>
<dbReference type="EMBL" id="JAUSUU010000013">
    <property type="protein sequence ID" value="MDQ0336993.1"/>
    <property type="molecule type" value="Genomic_DNA"/>
</dbReference>
<dbReference type="EMBL" id="JAGGJQ010000012">
    <property type="protein sequence ID" value="MBP1841614.1"/>
    <property type="molecule type" value="Genomic_DNA"/>
</dbReference>
<sequence>MKQLFFHSLIILITLSVCQSCKDRETSKTSIIHEAHADDTFDYFIDVSAIPIDTIAFTNSNLTYINGLYLLQNKPYSGIVYTVLKGYDVKTYSSVLNGKLHGTYRSFYDNGKPYEIRYYRNGLAIGTHVAYWKSNGNLKFEYNYYDQKKEGSHKNWFENGNLSYSYRYKNDRLFGLQQAWRINRSLYRNFIVKNGVRYGLQKAKSCYELSNETVVTQVSKNKKTI</sequence>
<reference evidence="1" key="1">
    <citation type="submission" date="2021-03" db="EMBL/GenBank/DDBJ databases">
        <title>Genomic Encyclopedia of Type Strains, Phase IV (KMG-IV): sequencing the most valuable type-strain genomes for metagenomic binning, comparative biology and taxonomic classification.</title>
        <authorList>
            <person name="Goeker M."/>
        </authorList>
    </citation>
    <scope>NUCLEOTIDE SEQUENCE</scope>
    <source>
        <strain evidence="1">DSM 15523</strain>
        <strain evidence="2 4">DSM 16476</strain>
    </source>
</reference>
<proteinExistence type="predicted"/>
<dbReference type="OrthoDB" id="6334863at2"/>
<dbReference type="AlphaFoldDB" id="A0A9X0YMZ6"/>
<name>A0A9X0YMZ6_9FLAO</name>
<dbReference type="Proteomes" id="UP001138672">
    <property type="component" value="Unassembled WGS sequence"/>
</dbReference>
<keyword evidence="4" id="KW-1185">Reference proteome</keyword>
<dbReference type="RefSeq" id="WP_057781824.1">
    <property type="nucleotide sequence ID" value="NZ_JAGGJQ010000012.1"/>
</dbReference>
<dbReference type="SUPFAM" id="SSF82185">
    <property type="entry name" value="Histone H3 K4-specific methyltransferase SET7/9 N-terminal domain"/>
    <property type="match status" value="1"/>
</dbReference>
<evidence type="ECO:0000313" key="4">
    <source>
        <dbReference type="Proteomes" id="UP001231587"/>
    </source>
</evidence>